<organism evidence="3">
    <name type="scientific">Thermofilum pendens</name>
    <dbReference type="NCBI Taxonomy" id="2269"/>
    <lineage>
        <taxon>Archaea</taxon>
        <taxon>Thermoproteota</taxon>
        <taxon>Thermoprotei</taxon>
        <taxon>Thermofilales</taxon>
        <taxon>Thermofilaceae</taxon>
        <taxon>Thermofilum</taxon>
    </lineage>
</organism>
<protein>
    <recommendedName>
        <fullName evidence="2">Cas12f1-like TNB domain-containing protein</fullName>
    </recommendedName>
</protein>
<sequence length="126" mass="13948">MRACARNIVQEKPGKGNTNLWSYRRLVERLAVTLQNHGIATFKVPEDGTSRLCARHSCEVTRKPRGLVRCPHGHTTHADLNAALNILARGLSALGLATELPGRVKVYSFLPTPSRVIKKERPYPAV</sequence>
<reference evidence="3" key="1">
    <citation type="journal article" date="2020" name="mSystems">
        <title>Genome- and Community-Level Interaction Insights into Carbon Utilization and Element Cycling Functions of Hydrothermarchaeota in Hydrothermal Sediment.</title>
        <authorList>
            <person name="Zhou Z."/>
            <person name="Liu Y."/>
            <person name="Xu W."/>
            <person name="Pan J."/>
            <person name="Luo Z.H."/>
            <person name="Li M."/>
        </authorList>
    </citation>
    <scope>NUCLEOTIDE SEQUENCE [LARGE SCALE GENOMIC DNA]</scope>
    <source>
        <strain evidence="3">SpSt-735</strain>
    </source>
</reference>
<keyword evidence="1" id="KW-0238">DNA-binding</keyword>
<evidence type="ECO:0000256" key="1">
    <source>
        <dbReference type="ARBA" id="ARBA00023125"/>
    </source>
</evidence>
<dbReference type="AlphaFoldDB" id="A0A7C4F9G6"/>
<comment type="caution">
    <text evidence="3">The sequence shown here is derived from an EMBL/GenBank/DDBJ whole genome shotgun (WGS) entry which is preliminary data.</text>
</comment>
<evidence type="ECO:0000259" key="2">
    <source>
        <dbReference type="Pfam" id="PF07282"/>
    </source>
</evidence>
<evidence type="ECO:0000313" key="3">
    <source>
        <dbReference type="EMBL" id="HGI43220.1"/>
    </source>
</evidence>
<proteinExistence type="predicted"/>
<name>A0A7C4F9G6_THEPE</name>
<feature type="domain" description="Cas12f1-like TNB" evidence="2">
    <location>
        <begin position="23"/>
        <end position="86"/>
    </location>
</feature>
<dbReference type="Pfam" id="PF07282">
    <property type="entry name" value="Cas12f1-like_TNB"/>
    <property type="match status" value="1"/>
</dbReference>
<dbReference type="EMBL" id="DTFI01000071">
    <property type="protein sequence ID" value="HGI43220.1"/>
    <property type="molecule type" value="Genomic_DNA"/>
</dbReference>
<gene>
    <name evidence="3" type="ORF">ENV17_02385</name>
</gene>
<dbReference type="GO" id="GO:0003677">
    <property type="term" value="F:DNA binding"/>
    <property type="evidence" value="ECO:0007669"/>
    <property type="project" value="UniProtKB-KW"/>
</dbReference>
<dbReference type="InterPro" id="IPR010095">
    <property type="entry name" value="Cas12f1-like_TNB"/>
</dbReference>
<accession>A0A7C4F9G6</accession>